<dbReference type="RefSeq" id="WP_187333647.1">
    <property type="nucleotide sequence ID" value="NZ_CP060490.1"/>
</dbReference>
<name>A0A7G9B6J4_9FIRM</name>
<dbReference type="InterPro" id="IPR036390">
    <property type="entry name" value="WH_DNA-bd_sf"/>
</dbReference>
<dbReference type="Pfam" id="PF02082">
    <property type="entry name" value="Rrf2"/>
    <property type="match status" value="1"/>
</dbReference>
<dbReference type="Gene3D" id="1.10.10.10">
    <property type="entry name" value="Winged helix-like DNA-binding domain superfamily/Winged helix DNA-binding domain"/>
    <property type="match status" value="1"/>
</dbReference>
<keyword evidence="3" id="KW-1185">Reference proteome</keyword>
<dbReference type="KEGG" id="ohi:H8790_03890"/>
<dbReference type="NCBIfam" id="TIGR00738">
    <property type="entry name" value="rrf2_super"/>
    <property type="match status" value="1"/>
</dbReference>
<evidence type="ECO:0000313" key="3">
    <source>
        <dbReference type="Proteomes" id="UP000515960"/>
    </source>
</evidence>
<dbReference type="SUPFAM" id="SSF46785">
    <property type="entry name" value="Winged helix' DNA-binding domain"/>
    <property type="match status" value="1"/>
</dbReference>
<dbReference type="PROSITE" id="PS51197">
    <property type="entry name" value="HTH_RRF2_2"/>
    <property type="match status" value="1"/>
</dbReference>
<proteinExistence type="predicted"/>
<reference evidence="2 3" key="1">
    <citation type="submission" date="2020-08" db="EMBL/GenBank/DDBJ databases">
        <authorList>
            <person name="Liu C."/>
            <person name="Sun Q."/>
        </authorList>
    </citation>
    <scope>NUCLEOTIDE SEQUENCE [LARGE SCALE GENOMIC DNA]</scope>
    <source>
        <strain evidence="2 3">NSJ-62</strain>
    </source>
</reference>
<dbReference type="AlphaFoldDB" id="A0A7G9B6J4"/>
<keyword evidence="1" id="KW-0238">DNA-binding</keyword>
<dbReference type="InterPro" id="IPR036388">
    <property type="entry name" value="WH-like_DNA-bd_sf"/>
</dbReference>
<evidence type="ECO:0000256" key="1">
    <source>
        <dbReference type="ARBA" id="ARBA00023125"/>
    </source>
</evidence>
<dbReference type="GO" id="GO:0003677">
    <property type="term" value="F:DNA binding"/>
    <property type="evidence" value="ECO:0007669"/>
    <property type="project" value="UniProtKB-KW"/>
</dbReference>
<evidence type="ECO:0000313" key="2">
    <source>
        <dbReference type="EMBL" id="QNL45175.1"/>
    </source>
</evidence>
<organism evidence="2 3">
    <name type="scientific">Oscillibacter hominis</name>
    <dbReference type="NCBI Taxonomy" id="2763056"/>
    <lineage>
        <taxon>Bacteria</taxon>
        <taxon>Bacillati</taxon>
        <taxon>Bacillota</taxon>
        <taxon>Clostridia</taxon>
        <taxon>Eubacteriales</taxon>
        <taxon>Oscillospiraceae</taxon>
        <taxon>Oscillibacter</taxon>
    </lineage>
</organism>
<gene>
    <name evidence="2" type="ORF">H8790_03890</name>
</gene>
<dbReference type="EMBL" id="CP060490">
    <property type="protein sequence ID" value="QNL45175.1"/>
    <property type="molecule type" value="Genomic_DNA"/>
</dbReference>
<dbReference type="PANTHER" id="PTHR33221:SF5">
    <property type="entry name" value="HTH-TYPE TRANSCRIPTIONAL REGULATOR ISCR"/>
    <property type="match status" value="1"/>
</dbReference>
<dbReference type="GO" id="GO:0005829">
    <property type="term" value="C:cytosol"/>
    <property type="evidence" value="ECO:0007669"/>
    <property type="project" value="TreeGrafter"/>
</dbReference>
<accession>A0A7G9B6J4</accession>
<dbReference type="GO" id="GO:0003700">
    <property type="term" value="F:DNA-binding transcription factor activity"/>
    <property type="evidence" value="ECO:0007669"/>
    <property type="project" value="TreeGrafter"/>
</dbReference>
<protein>
    <submittedName>
        <fullName evidence="2">Rrf2 family transcriptional regulator</fullName>
    </submittedName>
</protein>
<dbReference type="PANTHER" id="PTHR33221">
    <property type="entry name" value="WINGED HELIX-TURN-HELIX TRANSCRIPTIONAL REGULATOR, RRF2 FAMILY"/>
    <property type="match status" value="1"/>
</dbReference>
<dbReference type="InterPro" id="IPR000944">
    <property type="entry name" value="Tscrpt_reg_Rrf2"/>
</dbReference>
<dbReference type="Proteomes" id="UP000515960">
    <property type="component" value="Chromosome"/>
</dbReference>
<sequence length="154" mass="17196">MKISTKGRYALRLMMDIAVHSNGELVALKDVARRQEISVKYLEQIVGLLSKAGFLRSSRGPQGGYRLSRRPEEYTVGEILRLTEGNLAPVSCLEDAENQCSRCSQCGTLDFWTGLYRTVNDYIDRYTLADLVESEEQKKRGGSLDGAEAERSGI</sequence>